<gene>
    <name evidence="2" type="primary">rnhA</name>
    <name evidence="2" type="ORF">HMPREF0298_2281</name>
</gene>
<comment type="caution">
    <text evidence="2">The sequence shown here is derived from an EMBL/GenBank/DDBJ whole genome shotgun (WGS) entry which is preliminary data.</text>
</comment>
<dbReference type="HOGENOM" id="CLU_080927_0_0_11"/>
<dbReference type="InterPro" id="IPR002156">
    <property type="entry name" value="RNaseH_domain"/>
</dbReference>
<dbReference type="InterPro" id="IPR012337">
    <property type="entry name" value="RNaseH-like_sf"/>
</dbReference>
<name>C0XV11_CORLD</name>
<dbReference type="STRING" id="525263.HMPREF0298_2281"/>
<evidence type="ECO:0000259" key="1">
    <source>
        <dbReference type="PROSITE" id="PS50879"/>
    </source>
</evidence>
<dbReference type="GO" id="GO:0004523">
    <property type="term" value="F:RNA-DNA hybrid ribonuclease activity"/>
    <property type="evidence" value="ECO:0007669"/>
    <property type="project" value="UniProtKB-EC"/>
</dbReference>
<dbReference type="OrthoDB" id="4923321at2"/>
<dbReference type="eggNOG" id="COG0328">
    <property type="taxonomic scope" value="Bacteria"/>
</dbReference>
<dbReference type="GO" id="GO:0003676">
    <property type="term" value="F:nucleic acid binding"/>
    <property type="evidence" value="ECO:0007669"/>
    <property type="project" value="InterPro"/>
</dbReference>
<dbReference type="SUPFAM" id="SSF53098">
    <property type="entry name" value="Ribonuclease H-like"/>
    <property type="match status" value="1"/>
</dbReference>
<proteinExistence type="predicted"/>
<evidence type="ECO:0000313" key="2">
    <source>
        <dbReference type="EMBL" id="EEI15947.1"/>
    </source>
</evidence>
<evidence type="ECO:0000313" key="3">
    <source>
        <dbReference type="Proteomes" id="UP000006196"/>
    </source>
</evidence>
<accession>C0XV11</accession>
<dbReference type="InterPro" id="IPR036397">
    <property type="entry name" value="RNaseH_sf"/>
</dbReference>
<keyword evidence="3" id="KW-1185">Reference proteome</keyword>
<reference evidence="2" key="1">
    <citation type="submission" date="2009-01" db="EMBL/GenBank/DDBJ databases">
        <authorList>
            <person name="Qin X."/>
            <person name="Bachman B."/>
            <person name="Battles P."/>
            <person name="Bell A."/>
            <person name="Bess C."/>
            <person name="Bickham C."/>
            <person name="Chaboub L."/>
            <person name="Chen D."/>
            <person name="Coyle M."/>
            <person name="Deiros D.R."/>
            <person name="Dinh H."/>
            <person name="Forbes L."/>
            <person name="Fowler G."/>
            <person name="Francisco L."/>
            <person name="Fu Q."/>
            <person name="Gubbala S."/>
            <person name="Hale W."/>
            <person name="Han Y."/>
            <person name="Hemphill L."/>
            <person name="Highlander S.K."/>
            <person name="Hirani K."/>
            <person name="Hogues M."/>
            <person name="Jackson L."/>
            <person name="Jakkamsetti A."/>
            <person name="Javaid M."/>
            <person name="Jiang H."/>
            <person name="Korchina V."/>
            <person name="Kovar C."/>
            <person name="Lara F."/>
            <person name="Lee S."/>
            <person name="Mata R."/>
            <person name="Mathew T."/>
            <person name="Moen C."/>
            <person name="Morales K."/>
            <person name="Munidasa M."/>
            <person name="Nazareth L."/>
            <person name="Ngo R."/>
            <person name="Nguyen L."/>
            <person name="Okwuonu G."/>
            <person name="Ongeri F."/>
            <person name="Patil S."/>
            <person name="Petrosino J."/>
            <person name="Pham C."/>
            <person name="Pham P."/>
            <person name="Pu L.-L."/>
            <person name="Puazo M."/>
            <person name="Raj R."/>
            <person name="Reid J."/>
            <person name="Rouhana J."/>
            <person name="Saada N."/>
            <person name="Shang Y."/>
            <person name="Simmons D."/>
            <person name="Thornton R."/>
            <person name="Warren J."/>
            <person name="Weissenberger G."/>
            <person name="Zhang J."/>
            <person name="Zhang L."/>
            <person name="Zhou C."/>
            <person name="Zhu D."/>
            <person name="Muzny D."/>
            <person name="Worley K."/>
            <person name="Gibbs R."/>
        </authorList>
    </citation>
    <scope>NUCLEOTIDE SEQUENCE [LARGE SCALE GENOMIC DNA]</scope>
    <source>
        <strain evidence="2">DSM 44291</strain>
    </source>
</reference>
<dbReference type="Pfam" id="PF00075">
    <property type="entry name" value="RNase_H"/>
    <property type="match status" value="1"/>
</dbReference>
<protein>
    <submittedName>
        <fullName evidence="2">Ribonuclease HI</fullName>
        <ecNumber evidence="2">3.1.26.4</ecNumber>
    </submittedName>
</protein>
<dbReference type="PROSITE" id="PS50879">
    <property type="entry name" value="RNASE_H_1"/>
    <property type="match status" value="1"/>
</dbReference>
<dbReference type="Proteomes" id="UP000006196">
    <property type="component" value="Unassembled WGS sequence"/>
</dbReference>
<dbReference type="Gene3D" id="3.30.420.10">
    <property type="entry name" value="Ribonuclease H-like superfamily/Ribonuclease H"/>
    <property type="match status" value="1"/>
</dbReference>
<organism evidence="2 3">
    <name type="scientific">Corynebacterium lipophiloflavum (strain ATCC 700352 / DSM 44291 / CCUG 37336 / JCM 10383 / DMMZ 1944)</name>
    <dbReference type="NCBI Taxonomy" id="525263"/>
    <lineage>
        <taxon>Bacteria</taxon>
        <taxon>Bacillati</taxon>
        <taxon>Actinomycetota</taxon>
        <taxon>Actinomycetes</taxon>
        <taxon>Mycobacteriales</taxon>
        <taxon>Corynebacteriaceae</taxon>
        <taxon>Corynebacterium</taxon>
    </lineage>
</organism>
<dbReference type="EC" id="3.1.26.4" evidence="2"/>
<dbReference type="EMBL" id="ACHJ01000170">
    <property type="protein sequence ID" value="EEI15947.1"/>
    <property type="molecule type" value="Genomic_DNA"/>
</dbReference>
<feature type="domain" description="RNase H type-1" evidence="1">
    <location>
        <begin position="137"/>
        <end position="273"/>
    </location>
</feature>
<keyword evidence="2" id="KW-0378">Hydrolase</keyword>
<sequence>MSQRRFSVFAMTILTKPTAVIHYTARRASCVDALVVTAAVDGSVVQTNRQPVSSSFEVLNWLVEVVGETWEHQRGGMILYISHPKIRQLLHDVCDAYPGLEVRDVVTGAALKATWEVCSRAHSLDLHGPINRGAPERSAHYVYATDASKRKSNKVVGIAAVDTSGGKCKVLSRVTCATAVLEGEFVAVHMLLEQVRHSPDAIELDIITDSLTVARVMNADARRPFALDYERRAMAELDKVRACGVTVRVSWVRGHAGNPLNELADRAAVSARRCKQWEQPRGPIMDNLRGELRELLSSAHPADFVPATRLPGSVAAVGA</sequence>
<dbReference type="AlphaFoldDB" id="C0XV11"/>